<feature type="domain" description="Amidohydrolase-related" evidence="2">
    <location>
        <begin position="20"/>
        <end position="367"/>
    </location>
</feature>
<dbReference type="Gene3D" id="3.20.20.140">
    <property type="entry name" value="Metal-dependent hydrolases"/>
    <property type="match status" value="1"/>
</dbReference>
<sequence length="368" mass="42759">MSEVKVETKGSKRKTGLPFIDCDIHNEVPSPDALKPYLSQRWRQYMEMVGTRTYHGFAQHIPYPKGNAGGTRQDAWPPNGGIPGSDLNFMRKQLLDPLNMEIGILNCLYRVAEQLNDEFSAALARAVNDWQMEEWLDKEPRLRASIVIPYENAEFAVEEINRVASHPGFVQVLFLPRTREPLGRRRYWKIYEAAENHGLPIVIHFAGLGGNAITSHGFPSYYIEDHTTMAQAFQSQVISMVCEGVFERFPGLRVALLEGGFAWLPSLMWRLDQQWKRLHAEVPFLKRKPSEYIREHMRVTTQPMEEPPKLEYLLQVIEWLGSNEMLMFSTDYPHWDYDSPELAFPAKFPIELKKKIFYDNARAFYRFK</sequence>
<keyword evidence="4" id="KW-1185">Reference proteome</keyword>
<dbReference type="GO" id="GO:0016787">
    <property type="term" value="F:hydrolase activity"/>
    <property type="evidence" value="ECO:0007669"/>
    <property type="project" value="UniProtKB-KW"/>
</dbReference>
<gene>
    <name evidence="3" type="ORF">J2Z37_004271</name>
</gene>
<dbReference type="PANTHER" id="PTHR21240:SF28">
    <property type="entry name" value="ISO-OROTATE DECARBOXYLASE (EUROFUNG)"/>
    <property type="match status" value="1"/>
</dbReference>
<keyword evidence="1" id="KW-0456">Lyase</keyword>
<accession>A0ABS4GW47</accession>
<dbReference type="InterPro" id="IPR032466">
    <property type="entry name" value="Metal_Hydrolase"/>
</dbReference>
<evidence type="ECO:0000313" key="4">
    <source>
        <dbReference type="Proteomes" id="UP001519343"/>
    </source>
</evidence>
<organism evidence="3 4">
    <name type="scientific">Ammoniphilus resinae</name>
    <dbReference type="NCBI Taxonomy" id="861532"/>
    <lineage>
        <taxon>Bacteria</taxon>
        <taxon>Bacillati</taxon>
        <taxon>Bacillota</taxon>
        <taxon>Bacilli</taxon>
        <taxon>Bacillales</taxon>
        <taxon>Paenibacillaceae</taxon>
        <taxon>Aneurinibacillus group</taxon>
        <taxon>Ammoniphilus</taxon>
    </lineage>
</organism>
<dbReference type="PANTHER" id="PTHR21240">
    <property type="entry name" value="2-AMINO-3-CARBOXYLMUCONATE-6-SEMIALDEHYDE DECARBOXYLASE"/>
    <property type="match status" value="1"/>
</dbReference>
<protein>
    <submittedName>
        <fullName evidence="3">TIM-barrel fold metal-dependent hydrolase</fullName>
    </submittedName>
</protein>
<dbReference type="Pfam" id="PF04909">
    <property type="entry name" value="Amidohydro_2"/>
    <property type="match status" value="1"/>
</dbReference>
<dbReference type="SUPFAM" id="SSF51556">
    <property type="entry name" value="Metallo-dependent hydrolases"/>
    <property type="match status" value="1"/>
</dbReference>
<evidence type="ECO:0000256" key="1">
    <source>
        <dbReference type="ARBA" id="ARBA00023239"/>
    </source>
</evidence>
<dbReference type="InterPro" id="IPR006680">
    <property type="entry name" value="Amidohydro-rel"/>
</dbReference>
<reference evidence="3 4" key="1">
    <citation type="submission" date="2021-03" db="EMBL/GenBank/DDBJ databases">
        <title>Genomic Encyclopedia of Type Strains, Phase IV (KMG-IV): sequencing the most valuable type-strain genomes for metagenomic binning, comparative biology and taxonomic classification.</title>
        <authorList>
            <person name="Goeker M."/>
        </authorList>
    </citation>
    <scope>NUCLEOTIDE SEQUENCE [LARGE SCALE GENOMIC DNA]</scope>
    <source>
        <strain evidence="3 4">DSM 24738</strain>
    </source>
</reference>
<evidence type="ECO:0000259" key="2">
    <source>
        <dbReference type="Pfam" id="PF04909"/>
    </source>
</evidence>
<comment type="caution">
    <text evidence="3">The sequence shown here is derived from an EMBL/GenBank/DDBJ whole genome shotgun (WGS) entry which is preliminary data.</text>
</comment>
<dbReference type="Proteomes" id="UP001519343">
    <property type="component" value="Unassembled WGS sequence"/>
</dbReference>
<dbReference type="InterPro" id="IPR032465">
    <property type="entry name" value="ACMSD"/>
</dbReference>
<dbReference type="EMBL" id="JAGGKT010000018">
    <property type="protein sequence ID" value="MBP1934252.1"/>
    <property type="molecule type" value="Genomic_DNA"/>
</dbReference>
<dbReference type="RefSeq" id="WP_209812258.1">
    <property type="nucleotide sequence ID" value="NZ_JAGGKT010000018.1"/>
</dbReference>
<keyword evidence="3" id="KW-0378">Hydrolase</keyword>
<evidence type="ECO:0000313" key="3">
    <source>
        <dbReference type="EMBL" id="MBP1934252.1"/>
    </source>
</evidence>
<name>A0ABS4GW47_9BACL</name>
<proteinExistence type="predicted"/>